<dbReference type="PANTHER" id="PTHR46509">
    <property type="entry name" value="PHOSPHOADENOSINE PHOSPHOSULFATE REDUCTASE"/>
    <property type="match status" value="1"/>
</dbReference>
<keyword evidence="10" id="KW-0411">Iron-sulfur</keyword>
<dbReference type="Proteomes" id="UP000192042">
    <property type="component" value="Chromosome I"/>
</dbReference>
<evidence type="ECO:0000256" key="7">
    <source>
        <dbReference type="ARBA" id="ARBA00029514"/>
    </source>
</evidence>
<dbReference type="NCBIfam" id="NF002537">
    <property type="entry name" value="PRK02090.1"/>
    <property type="match status" value="1"/>
</dbReference>
<evidence type="ECO:0000256" key="6">
    <source>
        <dbReference type="ARBA" id="ARBA00024386"/>
    </source>
</evidence>
<evidence type="ECO:0000313" key="13">
    <source>
        <dbReference type="EMBL" id="SLM47633.1"/>
    </source>
</evidence>
<dbReference type="GO" id="GO:0019379">
    <property type="term" value="P:sulfate assimilation, phosphoadenylyl sulfate reduction by phosphoadenylyl-sulfate reductase (thioredoxin)"/>
    <property type="evidence" value="ECO:0007669"/>
    <property type="project" value="UniProtKB-UniRule"/>
</dbReference>
<dbReference type="PANTHER" id="PTHR46509:SF1">
    <property type="entry name" value="PHOSPHOADENOSINE PHOSPHOSULFATE REDUCTASE"/>
    <property type="match status" value="1"/>
</dbReference>
<comment type="pathway">
    <text evidence="5 10">Sulfur metabolism; hydrogen sulfide biosynthesis; sulfite from sulfate.</text>
</comment>
<dbReference type="InterPro" id="IPR011798">
    <property type="entry name" value="APS_reductase"/>
</dbReference>
<evidence type="ECO:0000313" key="14">
    <source>
        <dbReference type="Proteomes" id="UP000192042"/>
    </source>
</evidence>
<evidence type="ECO:0000256" key="5">
    <source>
        <dbReference type="ARBA" id="ARBA00024327"/>
    </source>
</evidence>
<dbReference type="InterPro" id="IPR014729">
    <property type="entry name" value="Rossmann-like_a/b/a_fold"/>
</dbReference>
<dbReference type="KEGG" id="nja:NSJP_1461"/>
<dbReference type="Pfam" id="PF01507">
    <property type="entry name" value="PAPS_reduct"/>
    <property type="match status" value="1"/>
</dbReference>
<comment type="similarity">
    <text evidence="1 10">Belongs to the PAPS reductase family. CysH subfamily.</text>
</comment>
<keyword evidence="2 10" id="KW-0963">Cytoplasm</keyword>
<protein>
    <recommendedName>
        <fullName evidence="7 10">Adenosine 5'-phosphosulfate reductase</fullName>
        <shortName evidence="10">APS reductase</shortName>
        <ecNumber evidence="6 10">1.8.4.10</ecNumber>
    </recommendedName>
    <alternativeName>
        <fullName evidence="9 10">5'-adenylylsulfate reductase</fullName>
    </alternativeName>
    <alternativeName>
        <fullName evidence="8 10">Thioredoxin-dependent 5'-adenylylsulfate reductase</fullName>
    </alternativeName>
</protein>
<keyword evidence="10" id="KW-0479">Metal-binding</keyword>
<feature type="binding site" evidence="10">
    <location>
        <position position="206"/>
    </location>
    <ligand>
        <name>[4Fe-4S] cluster</name>
        <dbReference type="ChEBI" id="CHEBI:49883"/>
    </ligand>
</feature>
<dbReference type="STRING" id="1325564.NSJP_1461"/>
<dbReference type="GO" id="GO:0019344">
    <property type="term" value="P:cysteine biosynthetic process"/>
    <property type="evidence" value="ECO:0007669"/>
    <property type="project" value="InterPro"/>
</dbReference>
<dbReference type="CDD" id="cd23945">
    <property type="entry name" value="PAPS_reductase"/>
    <property type="match status" value="1"/>
</dbReference>
<dbReference type="SUPFAM" id="SSF52402">
    <property type="entry name" value="Adenine nucleotide alpha hydrolases-like"/>
    <property type="match status" value="1"/>
</dbReference>
<feature type="compositionally biased region" description="Basic and acidic residues" evidence="11">
    <location>
        <begin position="217"/>
        <end position="239"/>
    </location>
</feature>
<name>A0A1W1I484_9BACT</name>
<reference evidence="13 14" key="1">
    <citation type="submission" date="2017-03" db="EMBL/GenBank/DDBJ databases">
        <authorList>
            <person name="Afonso C.L."/>
            <person name="Miller P.J."/>
            <person name="Scott M.A."/>
            <person name="Spackman E."/>
            <person name="Goraichik I."/>
            <person name="Dimitrov K.M."/>
            <person name="Suarez D.L."/>
            <person name="Swayne D.E."/>
        </authorList>
    </citation>
    <scope>NUCLEOTIDE SEQUENCE [LARGE SCALE GENOMIC DNA]</scope>
    <source>
        <strain evidence="13">Genome sequencing of Nitrospira japonica strain NJ11</strain>
    </source>
</reference>
<evidence type="ECO:0000259" key="12">
    <source>
        <dbReference type="Pfam" id="PF01507"/>
    </source>
</evidence>
<dbReference type="NCBIfam" id="TIGR02055">
    <property type="entry name" value="APS_reductase"/>
    <property type="match status" value="1"/>
</dbReference>
<dbReference type="GO" id="GO:0005737">
    <property type="term" value="C:cytoplasm"/>
    <property type="evidence" value="ECO:0007669"/>
    <property type="project" value="UniProtKB-SubCell"/>
</dbReference>
<evidence type="ECO:0000256" key="2">
    <source>
        <dbReference type="ARBA" id="ARBA00022490"/>
    </source>
</evidence>
<dbReference type="NCBIfam" id="TIGR00434">
    <property type="entry name" value="cysH"/>
    <property type="match status" value="1"/>
</dbReference>
<evidence type="ECO:0000256" key="10">
    <source>
        <dbReference type="HAMAP-Rule" id="MF_00063"/>
    </source>
</evidence>
<accession>A0A1W1I484</accession>
<proteinExistence type="inferred from homology"/>
<evidence type="ECO:0000256" key="1">
    <source>
        <dbReference type="ARBA" id="ARBA00009732"/>
    </source>
</evidence>
<dbReference type="EMBL" id="LT828648">
    <property type="protein sequence ID" value="SLM47633.1"/>
    <property type="molecule type" value="Genomic_DNA"/>
</dbReference>
<dbReference type="HAMAP" id="MF_00063">
    <property type="entry name" value="CysH"/>
    <property type="match status" value="1"/>
</dbReference>
<dbReference type="InterPro" id="IPR002500">
    <property type="entry name" value="PAPS_reduct_dom"/>
</dbReference>
<feature type="active site" description="Nucleophile; cysteine thiosulfonate intermediate" evidence="10">
    <location>
        <position position="232"/>
    </location>
</feature>
<comment type="cofactor">
    <cofactor evidence="10">
        <name>[4Fe-4S] cluster</name>
        <dbReference type="ChEBI" id="CHEBI:49883"/>
    </cofactor>
    <text evidence="10">Binds 1 [4Fe-4S] cluster per subunit.</text>
</comment>
<dbReference type="GO" id="GO:0070814">
    <property type="term" value="P:hydrogen sulfide biosynthetic process"/>
    <property type="evidence" value="ECO:0007669"/>
    <property type="project" value="UniProtKB-UniRule"/>
</dbReference>
<keyword evidence="3 10" id="KW-0560">Oxidoreductase</keyword>
<keyword evidence="10" id="KW-0408">Iron</keyword>
<dbReference type="GO" id="GO:0043866">
    <property type="term" value="F:adenylyl-sulfate reductase (thioredoxin) activity"/>
    <property type="evidence" value="ECO:0007669"/>
    <property type="project" value="UniProtKB-EC"/>
</dbReference>
<feature type="binding site" evidence="10">
    <location>
        <position position="123"/>
    </location>
    <ligand>
        <name>[4Fe-4S] cluster</name>
        <dbReference type="ChEBI" id="CHEBI:49883"/>
    </ligand>
</feature>
<dbReference type="InterPro" id="IPR004511">
    <property type="entry name" value="PAPS/APS_Rdtase"/>
</dbReference>
<feature type="domain" description="Phosphoadenosine phosphosulphate reductase" evidence="12">
    <location>
        <begin position="38"/>
        <end position="212"/>
    </location>
</feature>
<dbReference type="AlphaFoldDB" id="A0A1W1I484"/>
<sequence>MTQVSPNDMEALQVWSDSFASKQPQEVLAAAIERYAPKIVLACSFGAEDVVLVDMVHRINPSVPLFYLDTDFLFPETHATRDRIAERYNLKPAQMLQVKSLLTPADQTARHGEALWAKDPDQCCKIRKVEPLNRILKTYDAWITGIRREQSPTRANAKMIEWDNIFGLVKVNPLAAWTWADVWTYIKIYEVPYNELHDRNYPSIGCTHCTKPVMPGEDPRSGRWQGREKTECGLHKKAS</sequence>
<feature type="binding site" evidence="10">
    <location>
        <position position="124"/>
    </location>
    <ligand>
        <name>[4Fe-4S] cluster</name>
        <dbReference type="ChEBI" id="CHEBI:49883"/>
    </ligand>
</feature>
<evidence type="ECO:0000256" key="3">
    <source>
        <dbReference type="ARBA" id="ARBA00023002"/>
    </source>
</evidence>
<comment type="catalytic activity">
    <reaction evidence="10">
        <text>[thioredoxin]-disulfide + sulfite + AMP + 2 H(+) = adenosine 5'-phosphosulfate + [thioredoxin]-dithiol</text>
        <dbReference type="Rhea" id="RHEA:21976"/>
        <dbReference type="Rhea" id="RHEA-COMP:10698"/>
        <dbReference type="Rhea" id="RHEA-COMP:10700"/>
        <dbReference type="ChEBI" id="CHEBI:15378"/>
        <dbReference type="ChEBI" id="CHEBI:17359"/>
        <dbReference type="ChEBI" id="CHEBI:29950"/>
        <dbReference type="ChEBI" id="CHEBI:50058"/>
        <dbReference type="ChEBI" id="CHEBI:58243"/>
        <dbReference type="ChEBI" id="CHEBI:456215"/>
        <dbReference type="EC" id="1.8.4.10"/>
    </reaction>
</comment>
<organism evidence="13 14">
    <name type="scientific">Nitrospira japonica</name>
    <dbReference type="NCBI Taxonomy" id="1325564"/>
    <lineage>
        <taxon>Bacteria</taxon>
        <taxon>Pseudomonadati</taxon>
        <taxon>Nitrospirota</taxon>
        <taxon>Nitrospiria</taxon>
        <taxon>Nitrospirales</taxon>
        <taxon>Nitrospiraceae</taxon>
        <taxon>Nitrospira</taxon>
    </lineage>
</organism>
<comment type="function">
    <text evidence="4 10">Catalyzes the formation of sulfite from adenosine 5'-phosphosulfate (APS) using thioredoxin as an electron donor.</text>
</comment>
<evidence type="ECO:0000256" key="11">
    <source>
        <dbReference type="SAM" id="MobiDB-lite"/>
    </source>
</evidence>
<evidence type="ECO:0000256" key="8">
    <source>
        <dbReference type="ARBA" id="ARBA00030894"/>
    </source>
</evidence>
<dbReference type="GO" id="GO:0051539">
    <property type="term" value="F:4 iron, 4 sulfur cluster binding"/>
    <property type="evidence" value="ECO:0007669"/>
    <property type="project" value="UniProtKB-UniRule"/>
</dbReference>
<gene>
    <name evidence="10 13" type="primary">cysH</name>
    <name evidence="13" type="ORF">NSJP_1461</name>
</gene>
<dbReference type="GO" id="GO:0046872">
    <property type="term" value="F:metal ion binding"/>
    <property type="evidence" value="ECO:0007669"/>
    <property type="project" value="UniProtKB-KW"/>
</dbReference>
<keyword evidence="14" id="KW-1185">Reference proteome</keyword>
<dbReference type="Gene3D" id="3.40.50.620">
    <property type="entry name" value="HUPs"/>
    <property type="match status" value="1"/>
</dbReference>
<evidence type="ECO:0000256" key="9">
    <source>
        <dbReference type="ARBA" id="ARBA00032041"/>
    </source>
</evidence>
<dbReference type="EC" id="1.8.4.10" evidence="6 10"/>
<evidence type="ECO:0000256" key="4">
    <source>
        <dbReference type="ARBA" id="ARBA00024298"/>
    </source>
</evidence>
<dbReference type="GO" id="GO:0004604">
    <property type="term" value="F:phosphoadenylyl-sulfate reductase (thioredoxin) activity"/>
    <property type="evidence" value="ECO:0007669"/>
    <property type="project" value="UniProtKB-UniRule"/>
</dbReference>
<comment type="subcellular location">
    <subcellularLocation>
        <location evidence="10">Cytoplasm</location>
    </subcellularLocation>
</comment>
<feature type="binding site" evidence="10">
    <location>
        <position position="209"/>
    </location>
    <ligand>
        <name>[4Fe-4S] cluster</name>
        <dbReference type="ChEBI" id="CHEBI:49883"/>
    </ligand>
</feature>
<feature type="region of interest" description="Disordered" evidence="11">
    <location>
        <begin position="216"/>
        <end position="239"/>
    </location>
</feature>
<dbReference type="PIRSF" id="PIRSF000857">
    <property type="entry name" value="PAPS_reductase"/>
    <property type="match status" value="1"/>
</dbReference>